<dbReference type="AlphaFoldDB" id="A0AA38NWN3"/>
<keyword evidence="2" id="KW-1185">Reference proteome</keyword>
<name>A0AA38NWN3_9AGAR</name>
<accession>A0AA38NWN3</accession>
<proteinExistence type="predicted"/>
<evidence type="ECO:0000313" key="2">
    <source>
        <dbReference type="Proteomes" id="UP001163846"/>
    </source>
</evidence>
<dbReference type="Proteomes" id="UP001163846">
    <property type="component" value="Unassembled WGS sequence"/>
</dbReference>
<gene>
    <name evidence="1" type="ORF">F5878DRAFT_635883</name>
</gene>
<dbReference type="EMBL" id="MU807197">
    <property type="protein sequence ID" value="KAJ3831853.1"/>
    <property type="molecule type" value="Genomic_DNA"/>
</dbReference>
<comment type="caution">
    <text evidence="1">The sequence shown here is derived from an EMBL/GenBank/DDBJ whole genome shotgun (WGS) entry which is preliminary data.</text>
</comment>
<reference evidence="1" key="1">
    <citation type="submission" date="2022-08" db="EMBL/GenBank/DDBJ databases">
        <authorList>
            <consortium name="DOE Joint Genome Institute"/>
            <person name="Min B."/>
            <person name="Riley R."/>
            <person name="Sierra-Patev S."/>
            <person name="Naranjo-Ortiz M."/>
            <person name="Looney B."/>
            <person name="Konkel Z."/>
            <person name="Slot J.C."/>
            <person name="Sakamoto Y."/>
            <person name="Steenwyk J.L."/>
            <person name="Rokas A."/>
            <person name="Carro J."/>
            <person name="Camarero S."/>
            <person name="Ferreira P."/>
            <person name="Molpeceres G."/>
            <person name="Ruiz-Duenas F.J."/>
            <person name="Serrano A."/>
            <person name="Henrissat B."/>
            <person name="Drula E."/>
            <person name="Hughes K.W."/>
            <person name="Mata J.L."/>
            <person name="Ishikawa N.K."/>
            <person name="Vargas-Isla R."/>
            <person name="Ushijima S."/>
            <person name="Smith C.A."/>
            <person name="Ahrendt S."/>
            <person name="Andreopoulos W."/>
            <person name="He G."/>
            <person name="Labutti K."/>
            <person name="Lipzen A."/>
            <person name="Ng V."/>
            <person name="Sandor L."/>
            <person name="Barry K."/>
            <person name="Martinez A.T."/>
            <person name="Xiao Y."/>
            <person name="Gibbons J.G."/>
            <person name="Terashima K."/>
            <person name="Hibbett D.S."/>
            <person name="Grigoriev I.V."/>
        </authorList>
    </citation>
    <scope>NUCLEOTIDE SEQUENCE</scope>
    <source>
        <strain evidence="1">TFB9207</strain>
    </source>
</reference>
<evidence type="ECO:0000313" key="1">
    <source>
        <dbReference type="EMBL" id="KAJ3831853.1"/>
    </source>
</evidence>
<sequence>MSYQTGNPSYDMQATASGMFNNAHNFTITDSVFNAAGRDVVTQYYLSTEEESKLKEWLAAPDCSTNYTAALNKRVGGTGQWIFEDPTYLEWKKGGSILWIHGKGNVYLISTDQI</sequence>
<organism evidence="1 2">
    <name type="scientific">Lentinula raphanica</name>
    <dbReference type="NCBI Taxonomy" id="153919"/>
    <lineage>
        <taxon>Eukaryota</taxon>
        <taxon>Fungi</taxon>
        <taxon>Dikarya</taxon>
        <taxon>Basidiomycota</taxon>
        <taxon>Agaricomycotina</taxon>
        <taxon>Agaricomycetes</taxon>
        <taxon>Agaricomycetidae</taxon>
        <taxon>Agaricales</taxon>
        <taxon>Marasmiineae</taxon>
        <taxon>Omphalotaceae</taxon>
        <taxon>Lentinula</taxon>
    </lineage>
</organism>
<protein>
    <submittedName>
        <fullName evidence="1">Uncharacterized protein</fullName>
    </submittedName>
</protein>